<protein>
    <submittedName>
        <fullName evidence="1">Uncharacterized protein</fullName>
    </submittedName>
</protein>
<reference evidence="1" key="1">
    <citation type="submission" date="2021-02" db="EMBL/GenBank/DDBJ databases">
        <authorList>
            <consortium name="DOE Joint Genome Institute"/>
            <person name="Ahrendt S."/>
            <person name="Looney B.P."/>
            <person name="Miyauchi S."/>
            <person name="Morin E."/>
            <person name="Drula E."/>
            <person name="Courty P.E."/>
            <person name="Chicoki N."/>
            <person name="Fauchery L."/>
            <person name="Kohler A."/>
            <person name="Kuo A."/>
            <person name="Labutti K."/>
            <person name="Pangilinan J."/>
            <person name="Lipzen A."/>
            <person name="Riley R."/>
            <person name="Andreopoulos W."/>
            <person name="He G."/>
            <person name="Johnson J."/>
            <person name="Barry K.W."/>
            <person name="Grigoriev I.V."/>
            <person name="Nagy L."/>
            <person name="Hibbett D."/>
            <person name="Henrissat B."/>
            <person name="Matheny P.B."/>
            <person name="Labbe J."/>
            <person name="Martin F."/>
        </authorList>
    </citation>
    <scope>NUCLEOTIDE SEQUENCE</scope>
    <source>
        <strain evidence="1">EC-137</strain>
    </source>
</reference>
<dbReference type="Proteomes" id="UP000814128">
    <property type="component" value="Unassembled WGS sequence"/>
</dbReference>
<gene>
    <name evidence="1" type="ORF">K488DRAFT_85117</name>
</gene>
<reference evidence="1" key="2">
    <citation type="journal article" date="2022" name="New Phytol.">
        <title>Evolutionary transition to the ectomycorrhizal habit in the genomes of a hyperdiverse lineage of mushroom-forming fungi.</title>
        <authorList>
            <person name="Looney B."/>
            <person name="Miyauchi S."/>
            <person name="Morin E."/>
            <person name="Drula E."/>
            <person name="Courty P.E."/>
            <person name="Kohler A."/>
            <person name="Kuo A."/>
            <person name="LaButti K."/>
            <person name="Pangilinan J."/>
            <person name="Lipzen A."/>
            <person name="Riley R."/>
            <person name="Andreopoulos W."/>
            <person name="He G."/>
            <person name="Johnson J."/>
            <person name="Nolan M."/>
            <person name="Tritt A."/>
            <person name="Barry K.W."/>
            <person name="Grigoriev I.V."/>
            <person name="Nagy L.G."/>
            <person name="Hibbett D."/>
            <person name="Henrissat B."/>
            <person name="Matheny P.B."/>
            <person name="Labbe J."/>
            <person name="Martin F.M."/>
        </authorList>
    </citation>
    <scope>NUCLEOTIDE SEQUENCE</scope>
    <source>
        <strain evidence="1">EC-137</strain>
    </source>
</reference>
<proteinExistence type="predicted"/>
<sequence>MVRGRKKDLTLPLTSSLRAQRDFRDRRARHLVELEERYRAPGFVFNWSFDAYGLYISKWM</sequence>
<evidence type="ECO:0000313" key="1">
    <source>
        <dbReference type="EMBL" id="KAI0033196.1"/>
    </source>
</evidence>
<evidence type="ECO:0000313" key="2">
    <source>
        <dbReference type="Proteomes" id="UP000814128"/>
    </source>
</evidence>
<name>A0ACB8QP64_9AGAM</name>
<organism evidence="1 2">
    <name type="scientific">Vararia minispora EC-137</name>
    <dbReference type="NCBI Taxonomy" id="1314806"/>
    <lineage>
        <taxon>Eukaryota</taxon>
        <taxon>Fungi</taxon>
        <taxon>Dikarya</taxon>
        <taxon>Basidiomycota</taxon>
        <taxon>Agaricomycotina</taxon>
        <taxon>Agaricomycetes</taxon>
        <taxon>Russulales</taxon>
        <taxon>Lachnocladiaceae</taxon>
        <taxon>Vararia</taxon>
    </lineage>
</organism>
<accession>A0ACB8QP64</accession>
<dbReference type="EMBL" id="MU273525">
    <property type="protein sequence ID" value="KAI0033196.1"/>
    <property type="molecule type" value="Genomic_DNA"/>
</dbReference>
<keyword evidence="2" id="KW-1185">Reference proteome</keyword>
<comment type="caution">
    <text evidence="1">The sequence shown here is derived from an EMBL/GenBank/DDBJ whole genome shotgun (WGS) entry which is preliminary data.</text>
</comment>